<keyword evidence="6" id="KW-0902">Two-component regulatory system</keyword>
<dbReference type="InterPro" id="IPR003594">
    <property type="entry name" value="HATPase_dom"/>
</dbReference>
<dbReference type="InterPro" id="IPR003661">
    <property type="entry name" value="HisK_dim/P_dom"/>
</dbReference>
<evidence type="ECO:0000256" key="7">
    <source>
        <dbReference type="SAM" id="Phobius"/>
    </source>
</evidence>
<evidence type="ECO:0000256" key="3">
    <source>
        <dbReference type="ARBA" id="ARBA00022553"/>
    </source>
</evidence>
<organism evidence="9 10">
    <name type="scientific">Rhodovibrio sodomensis</name>
    <dbReference type="NCBI Taxonomy" id="1088"/>
    <lineage>
        <taxon>Bacteria</taxon>
        <taxon>Pseudomonadati</taxon>
        <taxon>Pseudomonadota</taxon>
        <taxon>Alphaproteobacteria</taxon>
        <taxon>Rhodospirillales</taxon>
        <taxon>Rhodovibrionaceae</taxon>
        <taxon>Rhodovibrio</taxon>
    </lineage>
</organism>
<feature type="domain" description="Histidine kinase" evidence="8">
    <location>
        <begin position="236"/>
        <end position="455"/>
    </location>
</feature>
<evidence type="ECO:0000259" key="8">
    <source>
        <dbReference type="PROSITE" id="PS50109"/>
    </source>
</evidence>
<protein>
    <recommendedName>
        <fullName evidence="2">histidine kinase</fullName>
        <ecNumber evidence="2">2.7.13.3</ecNumber>
    </recommendedName>
</protein>
<keyword evidence="10" id="KW-1185">Reference proteome</keyword>
<dbReference type="Gene3D" id="1.10.287.130">
    <property type="match status" value="1"/>
</dbReference>
<keyword evidence="5" id="KW-0418">Kinase</keyword>
<dbReference type="CDD" id="cd00082">
    <property type="entry name" value="HisKA"/>
    <property type="match status" value="1"/>
</dbReference>
<dbReference type="InterPro" id="IPR004358">
    <property type="entry name" value="Sig_transdc_His_kin-like_C"/>
</dbReference>
<evidence type="ECO:0000256" key="4">
    <source>
        <dbReference type="ARBA" id="ARBA00022679"/>
    </source>
</evidence>
<comment type="caution">
    <text evidence="9">The sequence shown here is derived from an EMBL/GenBank/DDBJ whole genome shotgun (WGS) entry which is preliminary data.</text>
</comment>
<dbReference type="Pfam" id="PF02518">
    <property type="entry name" value="HATPase_c"/>
    <property type="match status" value="1"/>
</dbReference>
<dbReference type="RefSeq" id="WP_200339420.1">
    <property type="nucleotide sequence ID" value="NZ_NRRL01000006.1"/>
</dbReference>
<name>A0ABS1DAU8_9PROT</name>
<keyword evidence="7" id="KW-0812">Transmembrane</keyword>
<evidence type="ECO:0000256" key="5">
    <source>
        <dbReference type="ARBA" id="ARBA00022777"/>
    </source>
</evidence>
<evidence type="ECO:0000256" key="2">
    <source>
        <dbReference type="ARBA" id="ARBA00012438"/>
    </source>
</evidence>
<dbReference type="SMART" id="SM00388">
    <property type="entry name" value="HisKA"/>
    <property type="match status" value="1"/>
</dbReference>
<comment type="catalytic activity">
    <reaction evidence="1">
        <text>ATP + protein L-histidine = ADP + protein N-phospho-L-histidine.</text>
        <dbReference type="EC" id="2.7.13.3"/>
    </reaction>
</comment>
<evidence type="ECO:0000256" key="6">
    <source>
        <dbReference type="ARBA" id="ARBA00023012"/>
    </source>
</evidence>
<accession>A0ABS1DAU8</accession>
<dbReference type="EC" id="2.7.13.3" evidence="2"/>
<dbReference type="InterPro" id="IPR050736">
    <property type="entry name" value="Sensor_HK_Regulatory"/>
</dbReference>
<keyword evidence="7" id="KW-1133">Transmembrane helix</keyword>
<dbReference type="InterPro" id="IPR036890">
    <property type="entry name" value="HATPase_C_sf"/>
</dbReference>
<gene>
    <name evidence="9" type="ORF">CKO28_04810</name>
</gene>
<sequence>MSMTDANRDRLHPLTLRFADPDLEARYWREQIDRGVVTIRACLVAAAFLYASFLLLDLHAVENNLDSVLALRLGVAFPAILAAAGLTFLPIFRQRSQLILSAATLTAGLAVVMMCAVVDGALAEKYYAGLITLAMFGSSVIRLHHVYALMSSLTTVACYLLVATLINPIPWDTLVINGFFLMTGIGFGAFANYAIEHALRSRFRGEIKLEMEKERAETLRDLAESASKAKSEFLATMSHELRTPLNAVIGFSQILRDGVFGELGEQNRGYAEHINESGEALLQIINDILEMSRAQAGRLQIKEDEVQVDRLFEAVAARWRPHAESQGLHLDVDHGARGTLIIADRKLLEQAMNNLLSNACKFTRPDGRIRFVSRIIDGALEIEIADTGIGIDQENIDLALAPFGQVESAHARSAGGCGIGLPLAKAIMDLHDGALAIDSVADAGTTVKLHLPAARIQVQSEAA</sequence>
<dbReference type="InterPro" id="IPR036097">
    <property type="entry name" value="HisK_dim/P_sf"/>
</dbReference>
<dbReference type="PANTHER" id="PTHR43711">
    <property type="entry name" value="TWO-COMPONENT HISTIDINE KINASE"/>
    <property type="match status" value="1"/>
</dbReference>
<dbReference type="SUPFAM" id="SSF55874">
    <property type="entry name" value="ATPase domain of HSP90 chaperone/DNA topoisomerase II/histidine kinase"/>
    <property type="match status" value="1"/>
</dbReference>
<dbReference type="SUPFAM" id="SSF47384">
    <property type="entry name" value="Homodimeric domain of signal transducing histidine kinase"/>
    <property type="match status" value="1"/>
</dbReference>
<feature type="transmembrane region" description="Helical" evidence="7">
    <location>
        <begin position="98"/>
        <end position="120"/>
    </location>
</feature>
<evidence type="ECO:0000313" key="9">
    <source>
        <dbReference type="EMBL" id="MBK1667349.1"/>
    </source>
</evidence>
<feature type="transmembrane region" description="Helical" evidence="7">
    <location>
        <begin position="175"/>
        <end position="195"/>
    </location>
</feature>
<dbReference type="Gene3D" id="3.30.565.10">
    <property type="entry name" value="Histidine kinase-like ATPase, C-terminal domain"/>
    <property type="match status" value="1"/>
</dbReference>
<dbReference type="PRINTS" id="PR00344">
    <property type="entry name" value="BCTRLSENSOR"/>
</dbReference>
<feature type="transmembrane region" description="Helical" evidence="7">
    <location>
        <begin position="68"/>
        <end position="91"/>
    </location>
</feature>
<dbReference type="PANTHER" id="PTHR43711:SF26">
    <property type="entry name" value="SENSOR HISTIDINE KINASE RCSC"/>
    <property type="match status" value="1"/>
</dbReference>
<feature type="transmembrane region" description="Helical" evidence="7">
    <location>
        <begin position="150"/>
        <end position="169"/>
    </location>
</feature>
<dbReference type="EMBL" id="NRRL01000006">
    <property type="protein sequence ID" value="MBK1667349.1"/>
    <property type="molecule type" value="Genomic_DNA"/>
</dbReference>
<dbReference type="PROSITE" id="PS50109">
    <property type="entry name" value="HIS_KIN"/>
    <property type="match status" value="1"/>
</dbReference>
<feature type="transmembrane region" description="Helical" evidence="7">
    <location>
        <begin position="36"/>
        <end position="56"/>
    </location>
</feature>
<keyword evidence="4" id="KW-0808">Transferase</keyword>
<reference evidence="9 10" key="1">
    <citation type="journal article" date="2020" name="Microorganisms">
        <title>Osmotic Adaptation and Compatible Solute Biosynthesis of Phototrophic Bacteria as Revealed from Genome Analyses.</title>
        <authorList>
            <person name="Imhoff J.F."/>
            <person name="Rahn T."/>
            <person name="Kunzel S."/>
            <person name="Keller A."/>
            <person name="Neulinger S.C."/>
        </authorList>
    </citation>
    <scope>NUCLEOTIDE SEQUENCE [LARGE SCALE GENOMIC DNA]</scope>
    <source>
        <strain evidence="9 10">DSM 9895</strain>
    </source>
</reference>
<dbReference type="SMART" id="SM00387">
    <property type="entry name" value="HATPase_c"/>
    <property type="match status" value="1"/>
</dbReference>
<dbReference type="InterPro" id="IPR005467">
    <property type="entry name" value="His_kinase_dom"/>
</dbReference>
<keyword evidence="7" id="KW-0472">Membrane</keyword>
<dbReference type="Pfam" id="PF00512">
    <property type="entry name" value="HisKA"/>
    <property type="match status" value="1"/>
</dbReference>
<evidence type="ECO:0000256" key="1">
    <source>
        <dbReference type="ARBA" id="ARBA00000085"/>
    </source>
</evidence>
<proteinExistence type="predicted"/>
<evidence type="ECO:0000313" key="10">
    <source>
        <dbReference type="Proteomes" id="UP001296873"/>
    </source>
</evidence>
<keyword evidence="3" id="KW-0597">Phosphoprotein</keyword>
<dbReference type="Proteomes" id="UP001296873">
    <property type="component" value="Unassembled WGS sequence"/>
</dbReference>